<dbReference type="InParanoid" id="D8LI78"/>
<evidence type="ECO:0000256" key="1">
    <source>
        <dbReference type="SAM" id="MobiDB-lite"/>
    </source>
</evidence>
<keyword evidence="3" id="KW-1185">Reference proteome</keyword>
<accession>D8LI78</accession>
<sequence>MPATAAAAAAGAVSPDPVSETLLPLAPSSAVTGGTGGMVAPGVGRETGDGGAAGMTRRLAAAVAAEGKQQRREGGTVAATKSKEQAVRRSAYTSEHTSEAGGPKVDSLDSQCLGMTICLLLNRVAR</sequence>
<feature type="compositionally biased region" description="Low complexity" evidence="1">
    <location>
        <begin position="1"/>
        <end position="12"/>
    </location>
</feature>
<organism evidence="2 3">
    <name type="scientific">Ectocarpus siliculosus</name>
    <name type="common">Brown alga</name>
    <name type="synonym">Conferva siliculosa</name>
    <dbReference type="NCBI Taxonomy" id="2880"/>
    <lineage>
        <taxon>Eukaryota</taxon>
        <taxon>Sar</taxon>
        <taxon>Stramenopiles</taxon>
        <taxon>Ochrophyta</taxon>
        <taxon>PX clade</taxon>
        <taxon>Phaeophyceae</taxon>
        <taxon>Ectocarpales</taxon>
        <taxon>Ectocarpaceae</taxon>
        <taxon>Ectocarpus</taxon>
    </lineage>
</organism>
<reference evidence="2 3" key="1">
    <citation type="journal article" date="2010" name="Nature">
        <title>The Ectocarpus genome and the independent evolution of multicellularity in brown algae.</title>
        <authorList>
            <person name="Cock J.M."/>
            <person name="Sterck L."/>
            <person name="Rouze P."/>
            <person name="Scornet D."/>
            <person name="Allen A.E."/>
            <person name="Amoutzias G."/>
            <person name="Anthouard V."/>
            <person name="Artiguenave F."/>
            <person name="Aury J.M."/>
            <person name="Badger J.H."/>
            <person name="Beszteri B."/>
            <person name="Billiau K."/>
            <person name="Bonnet E."/>
            <person name="Bothwell J.H."/>
            <person name="Bowler C."/>
            <person name="Boyen C."/>
            <person name="Brownlee C."/>
            <person name="Carrano C.J."/>
            <person name="Charrier B."/>
            <person name="Cho G.Y."/>
            <person name="Coelho S.M."/>
            <person name="Collen J."/>
            <person name="Corre E."/>
            <person name="Da Silva C."/>
            <person name="Delage L."/>
            <person name="Delaroque N."/>
            <person name="Dittami S.M."/>
            <person name="Doulbeau S."/>
            <person name="Elias M."/>
            <person name="Farnham G."/>
            <person name="Gachon C.M."/>
            <person name="Gschloessl B."/>
            <person name="Heesch S."/>
            <person name="Jabbari K."/>
            <person name="Jubin C."/>
            <person name="Kawai H."/>
            <person name="Kimura K."/>
            <person name="Kloareg B."/>
            <person name="Kupper F.C."/>
            <person name="Lang D."/>
            <person name="Le Bail A."/>
            <person name="Leblanc C."/>
            <person name="Lerouge P."/>
            <person name="Lohr M."/>
            <person name="Lopez P.J."/>
            <person name="Martens C."/>
            <person name="Maumus F."/>
            <person name="Michel G."/>
            <person name="Miranda-Saavedra D."/>
            <person name="Morales J."/>
            <person name="Moreau H."/>
            <person name="Motomura T."/>
            <person name="Nagasato C."/>
            <person name="Napoli C.A."/>
            <person name="Nelson D.R."/>
            <person name="Nyvall-Collen P."/>
            <person name="Peters A.F."/>
            <person name="Pommier C."/>
            <person name="Potin P."/>
            <person name="Poulain J."/>
            <person name="Quesneville H."/>
            <person name="Read B."/>
            <person name="Rensing S.A."/>
            <person name="Ritter A."/>
            <person name="Rousvoal S."/>
            <person name="Samanta M."/>
            <person name="Samson G."/>
            <person name="Schroeder D.C."/>
            <person name="Segurens B."/>
            <person name="Strittmatter M."/>
            <person name="Tonon T."/>
            <person name="Tregear J.W."/>
            <person name="Valentin K."/>
            <person name="von Dassow P."/>
            <person name="Yamagishi T."/>
            <person name="Van de Peer Y."/>
            <person name="Wincker P."/>
        </authorList>
    </citation>
    <scope>NUCLEOTIDE SEQUENCE [LARGE SCALE GENOMIC DNA]</scope>
    <source>
        <strain evidence="3">Ec32 / CCAP1310/4</strain>
    </source>
</reference>
<dbReference type="EMBL" id="FN648383">
    <property type="protein sequence ID" value="CBN75900.1"/>
    <property type="molecule type" value="Genomic_DNA"/>
</dbReference>
<protein>
    <submittedName>
        <fullName evidence="2">Uncharacterized protein</fullName>
    </submittedName>
</protein>
<dbReference type="AlphaFoldDB" id="D8LI78"/>
<feature type="region of interest" description="Disordered" evidence="1">
    <location>
        <begin position="1"/>
        <end position="107"/>
    </location>
</feature>
<evidence type="ECO:0000313" key="2">
    <source>
        <dbReference type="EMBL" id="CBN75900.1"/>
    </source>
</evidence>
<gene>
    <name evidence="2" type="ORF">Esi_0206_0020</name>
</gene>
<dbReference type="Proteomes" id="UP000002630">
    <property type="component" value="Linkage Group LG17"/>
</dbReference>
<proteinExistence type="predicted"/>
<dbReference type="EMBL" id="FN649742">
    <property type="protein sequence ID" value="CBN75900.1"/>
    <property type="molecule type" value="Genomic_DNA"/>
</dbReference>
<name>D8LI78_ECTSI</name>
<evidence type="ECO:0000313" key="3">
    <source>
        <dbReference type="Proteomes" id="UP000002630"/>
    </source>
</evidence>